<feature type="domain" description="Seven-in-absentia protein TRAF-like" evidence="5">
    <location>
        <begin position="22"/>
        <end position="111"/>
    </location>
</feature>
<evidence type="ECO:0000256" key="1">
    <source>
        <dbReference type="ARBA" id="ARBA00009119"/>
    </source>
</evidence>
<evidence type="ECO:0000256" key="2">
    <source>
        <dbReference type="ARBA" id="ARBA00022723"/>
    </source>
</evidence>
<reference evidence="6 7" key="1">
    <citation type="journal article" date="2015" name="Genome Biol. Evol.">
        <title>The genome of winter moth (Operophtera brumata) provides a genomic perspective on sexual dimorphism and phenology.</title>
        <authorList>
            <person name="Derks M.F."/>
            <person name="Smit S."/>
            <person name="Salis L."/>
            <person name="Schijlen E."/>
            <person name="Bossers A."/>
            <person name="Mateman C."/>
            <person name="Pijl A.S."/>
            <person name="de Ridder D."/>
            <person name="Groenen M.A."/>
            <person name="Visser M.E."/>
            <person name="Megens H.J."/>
        </authorList>
    </citation>
    <scope>NUCLEOTIDE SEQUENCE [LARGE SCALE GENOMIC DNA]</scope>
    <source>
        <strain evidence="6">WM2013NL</strain>
        <tissue evidence="6">Head and thorax</tissue>
    </source>
</reference>
<protein>
    <submittedName>
        <fullName evidence="6">E3 ubiquitin-protein ligase</fullName>
    </submittedName>
</protein>
<evidence type="ECO:0000256" key="4">
    <source>
        <dbReference type="ARBA" id="ARBA00022833"/>
    </source>
</evidence>
<dbReference type="Proteomes" id="UP000037510">
    <property type="component" value="Unassembled WGS sequence"/>
</dbReference>
<keyword evidence="3" id="KW-0863">Zinc-finger</keyword>
<dbReference type="Pfam" id="PF03145">
    <property type="entry name" value="Sina_TRAF"/>
    <property type="match status" value="1"/>
</dbReference>
<proteinExistence type="inferred from homology"/>
<dbReference type="AlphaFoldDB" id="A0A0L7KNP1"/>
<evidence type="ECO:0000256" key="3">
    <source>
        <dbReference type="ARBA" id="ARBA00022771"/>
    </source>
</evidence>
<dbReference type="GO" id="GO:0008270">
    <property type="term" value="F:zinc ion binding"/>
    <property type="evidence" value="ECO:0007669"/>
    <property type="project" value="UniProtKB-KW"/>
</dbReference>
<evidence type="ECO:0000259" key="5">
    <source>
        <dbReference type="Pfam" id="PF03145"/>
    </source>
</evidence>
<evidence type="ECO:0000313" key="6">
    <source>
        <dbReference type="EMBL" id="KOB64912.1"/>
    </source>
</evidence>
<keyword evidence="4" id="KW-0862">Zinc</keyword>
<gene>
    <name evidence="6" type="ORF">OBRU01_23422</name>
</gene>
<keyword evidence="7" id="KW-1185">Reference proteome</keyword>
<accession>A0A0L7KNP1</accession>
<dbReference type="EMBL" id="JTDY01007829">
    <property type="protein sequence ID" value="KOB64912.1"/>
    <property type="molecule type" value="Genomic_DNA"/>
</dbReference>
<dbReference type="GO" id="GO:0006511">
    <property type="term" value="P:ubiquitin-dependent protein catabolic process"/>
    <property type="evidence" value="ECO:0007669"/>
    <property type="project" value="InterPro"/>
</dbReference>
<dbReference type="GO" id="GO:0005737">
    <property type="term" value="C:cytoplasm"/>
    <property type="evidence" value="ECO:0007669"/>
    <property type="project" value="InterPro"/>
</dbReference>
<organism evidence="6 7">
    <name type="scientific">Operophtera brumata</name>
    <name type="common">Winter moth</name>
    <name type="synonym">Phalaena brumata</name>
    <dbReference type="NCBI Taxonomy" id="104452"/>
    <lineage>
        <taxon>Eukaryota</taxon>
        <taxon>Metazoa</taxon>
        <taxon>Ecdysozoa</taxon>
        <taxon>Arthropoda</taxon>
        <taxon>Hexapoda</taxon>
        <taxon>Insecta</taxon>
        <taxon>Pterygota</taxon>
        <taxon>Neoptera</taxon>
        <taxon>Endopterygota</taxon>
        <taxon>Lepidoptera</taxon>
        <taxon>Glossata</taxon>
        <taxon>Ditrysia</taxon>
        <taxon>Geometroidea</taxon>
        <taxon>Geometridae</taxon>
        <taxon>Larentiinae</taxon>
        <taxon>Operophtera</taxon>
    </lineage>
</organism>
<sequence>MFLQLHNMCENKRMQLIKIGNFNFVFHLIVSERENKIYIAVQLLGTKISAAKWNYEIHVYNKGEPRRKYQFSNKCFATGESIEDIVRDNSCAVLPLHYAKTFINNGAMAYKYFIKKEGYTREERDPSCTRRGGRAATWRLRGGRGRGRGAHHVSN</sequence>
<dbReference type="InterPro" id="IPR008974">
    <property type="entry name" value="TRAF-like"/>
</dbReference>
<comment type="caution">
    <text evidence="6">The sequence shown here is derived from an EMBL/GenBank/DDBJ whole genome shotgun (WGS) entry which is preliminary data.</text>
</comment>
<dbReference type="Gene3D" id="2.60.210.10">
    <property type="entry name" value="Apoptosis, Tumor Necrosis Factor Receptor Associated Protein 2, Chain A"/>
    <property type="match status" value="1"/>
</dbReference>
<evidence type="ECO:0000313" key="7">
    <source>
        <dbReference type="Proteomes" id="UP000037510"/>
    </source>
</evidence>
<dbReference type="InterPro" id="IPR018121">
    <property type="entry name" value="7-in-absentia-prot_TRAF-dom"/>
</dbReference>
<comment type="similarity">
    <text evidence="1">Belongs to the SINA (Seven in absentia) family.</text>
</comment>
<keyword evidence="2" id="KW-0479">Metal-binding</keyword>
<name>A0A0L7KNP1_OPEBR</name>